<accession>A0ACA9KX07</accession>
<organism evidence="1 2">
    <name type="scientific">Acaulospora colombiana</name>
    <dbReference type="NCBI Taxonomy" id="27376"/>
    <lineage>
        <taxon>Eukaryota</taxon>
        <taxon>Fungi</taxon>
        <taxon>Fungi incertae sedis</taxon>
        <taxon>Mucoromycota</taxon>
        <taxon>Glomeromycotina</taxon>
        <taxon>Glomeromycetes</taxon>
        <taxon>Diversisporales</taxon>
        <taxon>Acaulosporaceae</taxon>
        <taxon>Acaulospora</taxon>
    </lineage>
</organism>
<dbReference type="Proteomes" id="UP000789525">
    <property type="component" value="Unassembled WGS sequence"/>
</dbReference>
<name>A0ACA9KX07_9GLOM</name>
<reference evidence="1" key="1">
    <citation type="submission" date="2021-06" db="EMBL/GenBank/DDBJ databases">
        <authorList>
            <person name="Kallberg Y."/>
            <person name="Tangrot J."/>
            <person name="Rosling A."/>
        </authorList>
    </citation>
    <scope>NUCLEOTIDE SEQUENCE</scope>
    <source>
        <strain evidence="1">CL356</strain>
    </source>
</reference>
<keyword evidence="2" id="KW-1185">Reference proteome</keyword>
<dbReference type="EMBL" id="CAJVPT010003699">
    <property type="protein sequence ID" value="CAG8498881.1"/>
    <property type="molecule type" value="Genomic_DNA"/>
</dbReference>
<comment type="caution">
    <text evidence="1">The sequence shown here is derived from an EMBL/GenBank/DDBJ whole genome shotgun (WGS) entry which is preliminary data.</text>
</comment>
<protein>
    <submittedName>
        <fullName evidence="1">2458_t:CDS:1</fullName>
    </submittedName>
</protein>
<sequence length="489" mass="54213">MAGVYRVRRLDWVEQQSTELIYDTKPPAKDIGSWPDFLIALLPYLTFIIFGANSNLLMNRFPCSAPLTGSTHTSLESSPTTEVHISLFPQQIRENFSLSSSTSQMTQEKPTTPLRSLSPGPSTFSQRVGPNSLDPFMHRRNPSLTIKITNDNVNRNRKGKCKISTTISKRKSNSCKRSLGFERTTRENDGGKNGKRKESDISASSGKDTSAMKSGVSMNYGRRSPQTTAQPPIIKNGAECGSTSETSSPSSSLEESPDDRSSEVQYHKQFSFEKRSKVDSIIEIPPNFEINTNENNGEDKGSLKKPKSSPVKVVVRRLSSPPFNGALRELPIIMNSSQSLEKERPGINGTFSSSQKQRVTLTLPVVSFARSESRPPSQYTFNHTTNLSSPSKSEKSFSDSSNPRYSVGTLSTKSYCNNGGFTLTPRENLPLYILNRNYAEPSSIKSEGESSGGLLSKWSATSDLGFYEEEKMREFRRFVKSWNPGIPST</sequence>
<evidence type="ECO:0000313" key="1">
    <source>
        <dbReference type="EMBL" id="CAG8498881.1"/>
    </source>
</evidence>
<proteinExistence type="predicted"/>
<gene>
    <name evidence="1" type="ORF">ACOLOM_LOCUS2706</name>
</gene>
<evidence type="ECO:0000313" key="2">
    <source>
        <dbReference type="Proteomes" id="UP000789525"/>
    </source>
</evidence>